<dbReference type="Proteomes" id="UP000190961">
    <property type="component" value="Unassembled WGS sequence"/>
</dbReference>
<name>A0A1T5IX47_9BACT</name>
<feature type="domain" description="UspA" evidence="2">
    <location>
        <begin position="226"/>
        <end position="271"/>
    </location>
</feature>
<evidence type="ECO:0000256" key="1">
    <source>
        <dbReference type="ARBA" id="ARBA00008791"/>
    </source>
</evidence>
<dbReference type="RefSeq" id="WP_079685122.1">
    <property type="nucleotide sequence ID" value="NZ_FUZU01000001.1"/>
</dbReference>
<keyword evidence="4" id="KW-1185">Reference proteome</keyword>
<dbReference type="Pfam" id="PF00582">
    <property type="entry name" value="Usp"/>
    <property type="match status" value="2"/>
</dbReference>
<gene>
    <name evidence="3" type="ORF">SAMN05660236_0502</name>
</gene>
<sequence length="283" mass="31854">MKKILVPCDFSVTAVNAFRFALDTAARSKGSVYLLHVIELPVLHDSLIMPVLNFEQQLLTELKEKAEARLEKVITKYNKEGLDVVTKIEFGVPSKVIQNYVREQSIDIIIMGSHGASGIKEFFIGSNAEKVVRHATVPVLVLKDYFKGPITNIVFPHTLDLENQDDLVTKVKALQSFFKAKLHVVWINTPLNFAPDSLNMDRLITFAKTYTLKDYTLNIYNHTNLEQGIIEFSNTVKGNLIAMGTHGRTGIDHLILGSLTETVVNHTKKLVWSYVMNEELVEA</sequence>
<dbReference type="SUPFAM" id="SSF52402">
    <property type="entry name" value="Adenine nucleotide alpha hydrolases-like"/>
    <property type="match status" value="2"/>
</dbReference>
<evidence type="ECO:0000313" key="4">
    <source>
        <dbReference type="Proteomes" id="UP000190961"/>
    </source>
</evidence>
<protein>
    <submittedName>
        <fullName evidence="3">Nucleotide-binding universal stress protein, UspA family</fullName>
    </submittedName>
</protein>
<dbReference type="PANTHER" id="PTHR46268:SF6">
    <property type="entry name" value="UNIVERSAL STRESS PROTEIN UP12"/>
    <property type="match status" value="1"/>
</dbReference>
<organism evidence="3 4">
    <name type="scientific">Ohtaekwangia koreensis</name>
    <dbReference type="NCBI Taxonomy" id="688867"/>
    <lineage>
        <taxon>Bacteria</taxon>
        <taxon>Pseudomonadati</taxon>
        <taxon>Bacteroidota</taxon>
        <taxon>Cytophagia</taxon>
        <taxon>Cytophagales</taxon>
        <taxon>Fulvivirgaceae</taxon>
        <taxon>Ohtaekwangia</taxon>
    </lineage>
</organism>
<dbReference type="PANTHER" id="PTHR46268">
    <property type="entry name" value="STRESS RESPONSE PROTEIN NHAX"/>
    <property type="match status" value="1"/>
</dbReference>
<dbReference type="EMBL" id="FUZU01000001">
    <property type="protein sequence ID" value="SKC43769.1"/>
    <property type="molecule type" value="Genomic_DNA"/>
</dbReference>
<dbReference type="STRING" id="688867.SAMN05660236_0502"/>
<evidence type="ECO:0000313" key="3">
    <source>
        <dbReference type="EMBL" id="SKC43769.1"/>
    </source>
</evidence>
<accession>A0A1T5IX47</accession>
<reference evidence="3 4" key="1">
    <citation type="submission" date="2017-02" db="EMBL/GenBank/DDBJ databases">
        <authorList>
            <person name="Peterson S.W."/>
        </authorList>
    </citation>
    <scope>NUCLEOTIDE SEQUENCE [LARGE SCALE GENOMIC DNA]</scope>
    <source>
        <strain evidence="3 4">DSM 25262</strain>
    </source>
</reference>
<comment type="similarity">
    <text evidence="1">Belongs to the universal stress protein A family.</text>
</comment>
<dbReference type="Gene3D" id="3.40.50.620">
    <property type="entry name" value="HUPs"/>
    <property type="match status" value="1"/>
</dbReference>
<dbReference type="InterPro" id="IPR006015">
    <property type="entry name" value="Universal_stress_UspA"/>
</dbReference>
<evidence type="ECO:0000259" key="2">
    <source>
        <dbReference type="Pfam" id="PF00582"/>
    </source>
</evidence>
<dbReference type="CDD" id="cd00293">
    <property type="entry name" value="USP-like"/>
    <property type="match status" value="1"/>
</dbReference>
<dbReference type="AlphaFoldDB" id="A0A1T5IX47"/>
<dbReference type="InterPro" id="IPR006016">
    <property type="entry name" value="UspA"/>
</dbReference>
<feature type="domain" description="UspA" evidence="2">
    <location>
        <begin position="1"/>
        <end position="143"/>
    </location>
</feature>
<dbReference type="Gene3D" id="3.40.50.12370">
    <property type="match status" value="1"/>
</dbReference>
<proteinExistence type="inferred from homology"/>
<dbReference type="InterPro" id="IPR014729">
    <property type="entry name" value="Rossmann-like_a/b/a_fold"/>
</dbReference>
<dbReference type="OrthoDB" id="1522603at2"/>
<dbReference type="PRINTS" id="PR01438">
    <property type="entry name" value="UNVRSLSTRESS"/>
</dbReference>